<accession>J3LGR6</accession>
<evidence type="ECO:0000256" key="1">
    <source>
        <dbReference type="SAM" id="SignalP"/>
    </source>
</evidence>
<dbReference type="Proteomes" id="UP000006038">
    <property type="component" value="Unassembled WGS sequence"/>
</dbReference>
<dbReference type="AlphaFoldDB" id="J3LGR6"/>
<feature type="chain" id="PRO_5003772666" evidence="1">
    <location>
        <begin position="23"/>
        <end position="71"/>
    </location>
</feature>
<protein>
    <submittedName>
        <fullName evidence="2">Uncharacterized protein</fullName>
    </submittedName>
</protein>
<evidence type="ECO:0000313" key="2">
    <source>
        <dbReference type="EnsemblPlants" id="OB02G38330.1"/>
    </source>
</evidence>
<evidence type="ECO:0000313" key="3">
    <source>
        <dbReference type="Proteomes" id="UP000006038"/>
    </source>
</evidence>
<sequence>AIKLRIDLIALTQIFPLLISFAEPFPPLLSPSPSPKAKTPPRHFLLFIYYTTPISHLEFWKHRFDPSRPFP</sequence>
<proteinExistence type="predicted"/>
<keyword evidence="3" id="KW-1185">Reference proteome</keyword>
<reference evidence="2" key="1">
    <citation type="submission" date="2013-04" db="UniProtKB">
        <authorList>
            <consortium name="EnsemblPlants"/>
        </authorList>
    </citation>
    <scope>IDENTIFICATION</scope>
</reference>
<keyword evidence="1" id="KW-0732">Signal</keyword>
<organism evidence="2">
    <name type="scientific">Oryza brachyantha</name>
    <name type="common">malo sina</name>
    <dbReference type="NCBI Taxonomy" id="4533"/>
    <lineage>
        <taxon>Eukaryota</taxon>
        <taxon>Viridiplantae</taxon>
        <taxon>Streptophyta</taxon>
        <taxon>Embryophyta</taxon>
        <taxon>Tracheophyta</taxon>
        <taxon>Spermatophyta</taxon>
        <taxon>Magnoliopsida</taxon>
        <taxon>Liliopsida</taxon>
        <taxon>Poales</taxon>
        <taxon>Poaceae</taxon>
        <taxon>BOP clade</taxon>
        <taxon>Oryzoideae</taxon>
        <taxon>Oryzeae</taxon>
        <taxon>Oryzinae</taxon>
        <taxon>Oryza</taxon>
    </lineage>
</organism>
<dbReference type="HOGENOM" id="CLU_2747561_0_0_1"/>
<dbReference type="Gramene" id="OB02G38330.1">
    <property type="protein sequence ID" value="OB02G38330.1"/>
    <property type="gene ID" value="OB02G38330"/>
</dbReference>
<dbReference type="EnsemblPlants" id="OB02G38330.1">
    <property type="protein sequence ID" value="OB02G38330.1"/>
    <property type="gene ID" value="OB02G38330"/>
</dbReference>
<feature type="signal peptide" evidence="1">
    <location>
        <begin position="1"/>
        <end position="22"/>
    </location>
</feature>
<name>J3LGR6_ORYBR</name>